<evidence type="ECO:0000259" key="2">
    <source>
        <dbReference type="PROSITE" id="PS51708"/>
    </source>
</evidence>
<dbReference type="InterPro" id="IPR033469">
    <property type="entry name" value="CYTH-like_dom_sf"/>
</dbReference>
<dbReference type="RefSeq" id="WP_153115358.1">
    <property type="nucleotide sequence ID" value="NZ_JACIGE010000003.1"/>
</dbReference>
<dbReference type="PROSITE" id="PS51707">
    <property type="entry name" value="CYTH"/>
    <property type="match status" value="1"/>
</dbReference>
<dbReference type="SMART" id="SM00880">
    <property type="entry name" value="CHAD"/>
    <property type="match status" value="1"/>
</dbReference>
<dbReference type="CDD" id="cd07756">
    <property type="entry name" value="CYTH-like_Pase_CHAD"/>
    <property type="match status" value="1"/>
</dbReference>
<dbReference type="InterPro" id="IPR007899">
    <property type="entry name" value="CHAD_dom"/>
</dbReference>
<feature type="domain" description="CYTH" evidence="1">
    <location>
        <begin position="2"/>
        <end position="200"/>
    </location>
</feature>
<dbReference type="Proteomes" id="UP000587070">
    <property type="component" value="Unassembled WGS sequence"/>
</dbReference>
<dbReference type="GO" id="GO:0046872">
    <property type="term" value="F:metal ion binding"/>
    <property type="evidence" value="ECO:0007669"/>
    <property type="project" value="TreeGrafter"/>
</dbReference>
<accession>A0A840FXL6</accession>
<dbReference type="InterPro" id="IPR023577">
    <property type="entry name" value="CYTH_domain"/>
</dbReference>
<dbReference type="SMART" id="SM01118">
    <property type="entry name" value="CYTH"/>
    <property type="match status" value="1"/>
</dbReference>
<sequence length="495" mass="54371">MPIETEIKLALPARAAAQLLRHPLLAATPPRKQRLANTYYDTADLALLKARIAVRHRRHGWQHLLTVKGAAPSVGGLAQRNEWEAPSAPGEFDFTHVDVPELRRQLEAWRDSLRPAFSTDFTRLAWIIEPRPGARVEVAFDRGHIAANGRREAICELELELLAGEVADLFTLACTLQETLPLHPASASKAERGYRLFVGPNEAKARAAKARAIALDAGMSTTAGFAAVALSCLEHLQGNERGVRDSGEPEFVHQARVAIRRLRSALRVWRPLLPAEPFAAFDARWRALAVALGEARNQEVFATETLPPLLAAFPDCAAAARLQKHASARRKASRRAARAALAAPEYSRLLLEFTAATLALSGSNTPTLKDFARDCLTKSARRVARQAAAAQGADAAARHRLRIALKRLRYAVEFFAPLFAGSKVDRYLRSAADLQELLGHMNDLAVAAELIAQAPRAAQSQLARGWLAGRDELMRREIDAAIDAFVRQPPPWKKR</sequence>
<protein>
    <submittedName>
        <fullName evidence="3">Inorganic triphosphatase YgiF</fullName>
    </submittedName>
</protein>
<dbReference type="PANTHER" id="PTHR39569:SF1">
    <property type="entry name" value="INORGANIC TRIPHOSPHATASE"/>
    <property type="match status" value="1"/>
</dbReference>
<feature type="domain" description="CHAD" evidence="2">
    <location>
        <begin position="218"/>
        <end position="495"/>
    </location>
</feature>
<dbReference type="PROSITE" id="PS51708">
    <property type="entry name" value="CHAD"/>
    <property type="match status" value="1"/>
</dbReference>
<comment type="caution">
    <text evidence="3">The sequence shown here is derived from an EMBL/GenBank/DDBJ whole genome shotgun (WGS) entry which is preliminary data.</text>
</comment>
<dbReference type="Pfam" id="PF01928">
    <property type="entry name" value="CYTH"/>
    <property type="match status" value="1"/>
</dbReference>
<dbReference type="Gene3D" id="2.40.320.10">
    <property type="entry name" value="Hypothetical Protein Pfu-838710-001"/>
    <property type="match status" value="1"/>
</dbReference>
<dbReference type="AlphaFoldDB" id="A0A840FXL6"/>
<proteinExistence type="predicted"/>
<evidence type="ECO:0000313" key="4">
    <source>
        <dbReference type="Proteomes" id="UP000587070"/>
    </source>
</evidence>
<dbReference type="EMBL" id="JACIGE010000003">
    <property type="protein sequence ID" value="MBB4246857.1"/>
    <property type="molecule type" value="Genomic_DNA"/>
</dbReference>
<dbReference type="PANTHER" id="PTHR39569">
    <property type="entry name" value="INORGANIC TRIPHOSPHATASE"/>
    <property type="match status" value="1"/>
</dbReference>
<gene>
    <name evidence="3" type="ORF">GGD90_001220</name>
</gene>
<dbReference type="GO" id="GO:0050355">
    <property type="term" value="F:inorganic triphosphate phosphatase activity"/>
    <property type="evidence" value="ECO:0007669"/>
    <property type="project" value="InterPro"/>
</dbReference>
<dbReference type="SUPFAM" id="SSF55154">
    <property type="entry name" value="CYTH-like phosphatases"/>
    <property type="match status" value="1"/>
</dbReference>
<dbReference type="Gene3D" id="1.40.20.10">
    <property type="entry name" value="CHAD domain"/>
    <property type="match status" value="1"/>
</dbReference>
<evidence type="ECO:0000313" key="3">
    <source>
        <dbReference type="EMBL" id="MBB4246857.1"/>
    </source>
</evidence>
<dbReference type="OrthoDB" id="3034217at2"/>
<reference evidence="3 4" key="1">
    <citation type="submission" date="2020-08" db="EMBL/GenBank/DDBJ databases">
        <title>Genome sequencing of Purple Non-Sulfur Bacteria from various extreme environments.</title>
        <authorList>
            <person name="Mayer M."/>
        </authorList>
    </citation>
    <scope>NUCLEOTIDE SEQUENCE [LARGE SCALE GENOMIC DNA]</scope>
    <source>
        <strain evidence="3 4">2761</strain>
    </source>
</reference>
<keyword evidence="4" id="KW-1185">Reference proteome</keyword>
<dbReference type="Pfam" id="PF05235">
    <property type="entry name" value="CHAD"/>
    <property type="match status" value="1"/>
</dbReference>
<dbReference type="InterPro" id="IPR039013">
    <property type="entry name" value="YgiF"/>
</dbReference>
<organism evidence="3 4">
    <name type="scientific">Rhodocyclus tenuis</name>
    <name type="common">Rhodospirillum tenue</name>
    <dbReference type="NCBI Taxonomy" id="1066"/>
    <lineage>
        <taxon>Bacteria</taxon>
        <taxon>Pseudomonadati</taxon>
        <taxon>Pseudomonadota</taxon>
        <taxon>Betaproteobacteria</taxon>
        <taxon>Rhodocyclales</taxon>
        <taxon>Rhodocyclaceae</taxon>
        <taxon>Rhodocyclus</taxon>
    </lineage>
</organism>
<name>A0A840FXL6_RHOTE</name>
<dbReference type="InterPro" id="IPR038186">
    <property type="entry name" value="CHAD_dom_sf"/>
</dbReference>
<evidence type="ECO:0000259" key="1">
    <source>
        <dbReference type="PROSITE" id="PS51707"/>
    </source>
</evidence>